<protein>
    <submittedName>
        <fullName evidence="5">ABC transporter ATP-binding protein</fullName>
    </submittedName>
</protein>
<dbReference type="InterPro" id="IPR017871">
    <property type="entry name" value="ABC_transporter-like_CS"/>
</dbReference>
<dbReference type="PROSITE" id="PS50893">
    <property type="entry name" value="ABC_TRANSPORTER_2"/>
    <property type="match status" value="2"/>
</dbReference>
<dbReference type="GO" id="GO:0005524">
    <property type="term" value="F:ATP binding"/>
    <property type="evidence" value="ECO:0007669"/>
    <property type="project" value="UniProtKB-KW"/>
</dbReference>
<dbReference type="SUPFAM" id="SSF52540">
    <property type="entry name" value="P-loop containing nucleoside triphosphate hydrolases"/>
    <property type="match status" value="2"/>
</dbReference>
<comment type="caution">
    <text evidence="5">The sequence shown here is derived from an EMBL/GenBank/DDBJ whole genome shotgun (WGS) entry which is preliminary data.</text>
</comment>
<evidence type="ECO:0000256" key="2">
    <source>
        <dbReference type="ARBA" id="ARBA00022840"/>
    </source>
</evidence>
<evidence type="ECO:0000259" key="4">
    <source>
        <dbReference type="PROSITE" id="PS50893"/>
    </source>
</evidence>
<dbReference type="InterPro" id="IPR003439">
    <property type="entry name" value="ABC_transporter-like_ATP-bd"/>
</dbReference>
<dbReference type="FunFam" id="3.40.50.300:FF:000011">
    <property type="entry name" value="Putative ABC transporter ATP-binding component"/>
    <property type="match status" value="1"/>
</dbReference>
<keyword evidence="3" id="KW-0175">Coiled coil</keyword>
<dbReference type="RefSeq" id="WP_112114834.1">
    <property type="nucleotide sequence ID" value="NZ_PRKZ01000001.1"/>
</dbReference>
<evidence type="ECO:0000256" key="1">
    <source>
        <dbReference type="ARBA" id="ARBA00022741"/>
    </source>
</evidence>
<keyword evidence="1" id="KW-0547">Nucleotide-binding</keyword>
<organism evidence="5 6">
    <name type="scientific">Faecalibacterium prausnitzii</name>
    <dbReference type="NCBI Taxonomy" id="853"/>
    <lineage>
        <taxon>Bacteria</taxon>
        <taxon>Bacillati</taxon>
        <taxon>Bacillota</taxon>
        <taxon>Clostridia</taxon>
        <taxon>Eubacteriales</taxon>
        <taxon>Oscillospiraceae</taxon>
        <taxon>Faecalibacterium</taxon>
    </lineage>
</organism>
<dbReference type="PROSITE" id="PS00211">
    <property type="entry name" value="ABC_TRANSPORTER_1"/>
    <property type="match status" value="2"/>
</dbReference>
<feature type="domain" description="ABC transporter" evidence="4">
    <location>
        <begin position="3"/>
        <end position="263"/>
    </location>
</feature>
<dbReference type="SMART" id="SM00382">
    <property type="entry name" value="AAA"/>
    <property type="match status" value="2"/>
</dbReference>
<evidence type="ECO:0000256" key="3">
    <source>
        <dbReference type="SAM" id="Coils"/>
    </source>
</evidence>
<dbReference type="AlphaFoldDB" id="A0A329TSK0"/>
<dbReference type="Pfam" id="PF12848">
    <property type="entry name" value="ABC_tran_Xtn"/>
    <property type="match status" value="1"/>
</dbReference>
<proteinExistence type="predicted"/>
<dbReference type="Proteomes" id="UP000251634">
    <property type="component" value="Unassembled WGS sequence"/>
</dbReference>
<evidence type="ECO:0000313" key="5">
    <source>
        <dbReference type="EMBL" id="RAW52275.1"/>
    </source>
</evidence>
<feature type="coiled-coil region" evidence="3">
    <location>
        <begin position="545"/>
        <end position="572"/>
    </location>
</feature>
<gene>
    <name evidence="5" type="ORF">C4N25_02395</name>
</gene>
<feature type="domain" description="ABC transporter" evidence="4">
    <location>
        <begin position="324"/>
        <end position="536"/>
    </location>
</feature>
<reference evidence="5 6" key="1">
    <citation type="submission" date="2018-02" db="EMBL/GenBank/DDBJ databases">
        <title>Complete genome sequencing of Faecalibacterium prausnitzii strains isolated from the human gut.</title>
        <authorList>
            <person name="Fitzgerald B.C."/>
            <person name="Shkoporov A.N."/>
            <person name="Ross P.R."/>
            <person name="Hill C."/>
        </authorList>
    </citation>
    <scope>NUCLEOTIDE SEQUENCE [LARGE SCALE GENOMIC DNA]</scope>
    <source>
        <strain evidence="5 6">APC942/8-14-2</strain>
    </source>
</reference>
<keyword evidence="2 5" id="KW-0067">ATP-binding</keyword>
<dbReference type="GO" id="GO:0016887">
    <property type="term" value="F:ATP hydrolysis activity"/>
    <property type="evidence" value="ECO:0007669"/>
    <property type="project" value="InterPro"/>
</dbReference>
<dbReference type="EMBL" id="PRKZ01000001">
    <property type="protein sequence ID" value="RAW52275.1"/>
    <property type="molecule type" value="Genomic_DNA"/>
</dbReference>
<evidence type="ECO:0000313" key="6">
    <source>
        <dbReference type="Proteomes" id="UP000251634"/>
    </source>
</evidence>
<name>A0A329TSK0_9FIRM</name>
<dbReference type="InterPro" id="IPR032781">
    <property type="entry name" value="ABC_tran_Xtn"/>
</dbReference>
<dbReference type="InterPro" id="IPR051309">
    <property type="entry name" value="ABCF_ATPase"/>
</dbReference>
<sequence>MLIHLEKLGKSFGEKIVLHDVTASVEREDRIGIVGQNGAGKTTLLKILTGEYTDYEGEFSVTHGVTLGYLEQNAKLDVTLDIYGEMRSSFAHVLDAMAKMQILERKMAASPEDTSLLEQHDALQNIIDAADGYNMDVNIKKVLSGMGFAQDTWEKNVGVLSGGELTRLRLAKLLLEKPDVLILDEPTNHLDFATMEWLENYLKSYSGAVLVVSHDRYFLDHICTKIWEVSFQTMTTYKGNFSAYLPQKEAADALRQKQHDADVALAEKLQDYVDRNLVRASTTKMAQSRRKQLEKLEITEAPQDETNQLKFRFEYDVEPWNELVLMKNLTIRIGERTLLEPFTYTVHRGERLIIAGPNGAGKSTMMQVLDGKRRPSGGMVRLGTGARPSIFAQQQNRLGAGRVIDVIWNKYPRMTELEVRSHLAKLGFRGETVFKPCEALSGGELARLRFAEIVLERPNLLFLDEPTNHLDIYTRENLTEALMAYTGTLLMVTHDRHLMNSLACPILYLEDGKATLYPSYDALMGRSDPAPVVEKSSEPAKLGYGKEQRRRRAELRAKIKACEDEMEACGAREVELDNEINSPEVYNDPQLLREKSDELSDLRFHQEELFAAWEAAMEEQEQYEQVQAGENE</sequence>
<dbReference type="PANTHER" id="PTHR42855:SF2">
    <property type="entry name" value="DRUG RESISTANCE ABC TRANSPORTER,ATP-BINDING PROTEIN"/>
    <property type="match status" value="1"/>
</dbReference>
<dbReference type="Pfam" id="PF00005">
    <property type="entry name" value="ABC_tran"/>
    <property type="match status" value="2"/>
</dbReference>
<dbReference type="PANTHER" id="PTHR42855">
    <property type="entry name" value="ABC TRANSPORTER ATP-BINDING SUBUNIT"/>
    <property type="match status" value="1"/>
</dbReference>
<dbReference type="CDD" id="cd03221">
    <property type="entry name" value="ABCF_EF-3"/>
    <property type="match status" value="2"/>
</dbReference>
<dbReference type="InterPro" id="IPR027417">
    <property type="entry name" value="P-loop_NTPase"/>
</dbReference>
<dbReference type="InterPro" id="IPR003593">
    <property type="entry name" value="AAA+_ATPase"/>
</dbReference>
<accession>A0A329TSK0</accession>
<dbReference type="Gene3D" id="3.40.50.300">
    <property type="entry name" value="P-loop containing nucleotide triphosphate hydrolases"/>
    <property type="match status" value="2"/>
</dbReference>